<dbReference type="PIRSF" id="PIRSF006066">
    <property type="entry name" value="HI0050"/>
    <property type="match status" value="1"/>
</dbReference>
<comment type="caution">
    <text evidence="9">The sequence shown here is derived from an EMBL/GenBank/DDBJ whole genome shotgun (WGS) entry which is preliminary data.</text>
</comment>
<organism evidence="9 10">
    <name type="scientific">Oceanibaculum pacificum</name>
    <dbReference type="NCBI Taxonomy" id="580166"/>
    <lineage>
        <taxon>Bacteria</taxon>
        <taxon>Pseudomonadati</taxon>
        <taxon>Pseudomonadota</taxon>
        <taxon>Alphaproteobacteria</taxon>
        <taxon>Rhodospirillales</taxon>
        <taxon>Oceanibaculaceae</taxon>
        <taxon>Oceanibaculum</taxon>
    </lineage>
</organism>
<keyword evidence="7" id="KW-0813">Transport</keyword>
<keyword evidence="6 7" id="KW-0472">Membrane</keyword>
<dbReference type="AlphaFoldDB" id="A0A154WBY8"/>
<dbReference type="PANTHER" id="PTHR33362:SF7">
    <property type="entry name" value="SLL1103 PROTEIN"/>
    <property type="match status" value="1"/>
</dbReference>
<comment type="function">
    <text evidence="7">Part of the tripartite ATP-independent periplasmic (TRAP) transport system.</text>
</comment>
<evidence type="ECO:0000313" key="9">
    <source>
        <dbReference type="EMBL" id="KZD11041.1"/>
    </source>
</evidence>
<keyword evidence="3 7" id="KW-0997">Cell inner membrane</keyword>
<comment type="subunit">
    <text evidence="7">The complex comprises the extracytoplasmic solute receptor protein and the two transmembrane proteins.</text>
</comment>
<dbReference type="GO" id="GO:0005886">
    <property type="term" value="C:plasma membrane"/>
    <property type="evidence" value="ECO:0007669"/>
    <property type="project" value="UniProtKB-SubCell"/>
</dbReference>
<accession>A0A154WBY8</accession>
<feature type="transmembrane region" description="Helical" evidence="7">
    <location>
        <begin position="284"/>
        <end position="305"/>
    </location>
</feature>
<sequence length="441" mass="46466">MSPNEILAILTVVSFFTMLMIGVPVAVGLAVSGFVFGYIGFGPLLFNLLPARIFGVVSNYTLLAIPLFVFMGVMLEKSKLAEELLDVVGHLSGSMRGGMGVAIVLVGVLMGASTGIVGATIVTLGLLTLPALLRRGYSKSLACGTICASGTLGQIIPPSLILLLLADILGESVGTMFAAAVFPGLILAGLYVIYIFAIAYFYPDRAPAISAEERAALPRRELYGKLFKVVLPPLLLVVAVLGAIIGGVAAPTEAASMGALGAILVCAATGKLSYGLLRDAARATLSIAGMVFLILILSQVFGLAFRGLGGEKLVEHMFNWAPGGVTGSLIFLMVLLFILGCFLEWIEISYIAVPLFLPYFIANDVNLVWLGTLICVNLQTSFLTPPFGWALFFLKGVAPPGVTTSDIYRGVVPFVLLQAVGIAIVFLFPEVATWLPDAIGW</sequence>
<protein>
    <recommendedName>
        <fullName evidence="7">TRAP transporter large permease protein</fullName>
    </recommendedName>
</protein>
<feature type="transmembrane region" description="Helical" evidence="7">
    <location>
        <begin position="256"/>
        <end position="277"/>
    </location>
</feature>
<feature type="transmembrane region" description="Helical" evidence="7">
    <location>
        <begin position="101"/>
        <end position="129"/>
    </location>
</feature>
<feature type="transmembrane region" description="Helical" evidence="7">
    <location>
        <begin position="141"/>
        <end position="165"/>
    </location>
</feature>
<feature type="domain" description="TRAP C4-dicarboxylate transport system permease DctM subunit" evidence="8">
    <location>
        <begin position="12"/>
        <end position="430"/>
    </location>
</feature>
<dbReference type="STRING" id="580166.AUP43_06055"/>
<feature type="transmembrane region" description="Helical" evidence="7">
    <location>
        <begin position="345"/>
        <end position="362"/>
    </location>
</feature>
<dbReference type="InterPro" id="IPR010656">
    <property type="entry name" value="DctM"/>
</dbReference>
<feature type="transmembrane region" description="Helical" evidence="7">
    <location>
        <begin position="51"/>
        <end position="75"/>
    </location>
</feature>
<keyword evidence="10" id="KW-1185">Reference proteome</keyword>
<evidence type="ECO:0000256" key="4">
    <source>
        <dbReference type="ARBA" id="ARBA00022692"/>
    </source>
</evidence>
<dbReference type="RefSeq" id="WP_067553706.1">
    <property type="nucleotide sequence ID" value="NZ_LPXN01000079.1"/>
</dbReference>
<dbReference type="PANTHER" id="PTHR33362">
    <property type="entry name" value="SIALIC ACID TRAP TRANSPORTER PERMEASE PROTEIN SIAT-RELATED"/>
    <property type="match status" value="1"/>
</dbReference>
<evidence type="ECO:0000256" key="6">
    <source>
        <dbReference type="ARBA" id="ARBA00023136"/>
    </source>
</evidence>
<keyword evidence="5 7" id="KW-1133">Transmembrane helix</keyword>
<feature type="transmembrane region" description="Helical" evidence="7">
    <location>
        <begin position="317"/>
        <end position="338"/>
    </location>
</feature>
<name>A0A154WBY8_9PROT</name>
<dbReference type="Proteomes" id="UP000076400">
    <property type="component" value="Unassembled WGS sequence"/>
</dbReference>
<comment type="subcellular location">
    <subcellularLocation>
        <location evidence="1 7">Cell inner membrane</location>
        <topology evidence="1 7">Multi-pass membrane protein</topology>
    </subcellularLocation>
</comment>
<keyword evidence="2" id="KW-1003">Cell membrane</keyword>
<evidence type="ECO:0000256" key="5">
    <source>
        <dbReference type="ARBA" id="ARBA00022989"/>
    </source>
</evidence>
<reference evidence="9 10" key="1">
    <citation type="submission" date="2015-12" db="EMBL/GenBank/DDBJ databases">
        <title>Genome sequence of Oceanibaculum pacificum MCCC 1A02656.</title>
        <authorList>
            <person name="Lu L."/>
            <person name="Lai Q."/>
            <person name="Shao Z."/>
            <person name="Qian P."/>
        </authorList>
    </citation>
    <scope>NUCLEOTIDE SEQUENCE [LARGE SCALE GENOMIC DNA]</scope>
    <source>
        <strain evidence="9 10">MCCC 1A02656</strain>
    </source>
</reference>
<dbReference type="NCBIfam" id="TIGR00786">
    <property type="entry name" value="dctM"/>
    <property type="match status" value="1"/>
</dbReference>
<evidence type="ECO:0000259" key="8">
    <source>
        <dbReference type="Pfam" id="PF06808"/>
    </source>
</evidence>
<comment type="similarity">
    <text evidence="7">Belongs to the TRAP transporter large permease family.</text>
</comment>
<dbReference type="GO" id="GO:0022857">
    <property type="term" value="F:transmembrane transporter activity"/>
    <property type="evidence" value="ECO:0007669"/>
    <property type="project" value="UniProtKB-UniRule"/>
</dbReference>
<dbReference type="OrthoDB" id="7339120at2"/>
<proteinExistence type="inferred from homology"/>
<feature type="transmembrane region" description="Helical" evidence="7">
    <location>
        <begin position="177"/>
        <end position="202"/>
    </location>
</feature>
<feature type="transmembrane region" description="Helical" evidence="7">
    <location>
        <begin position="368"/>
        <end position="394"/>
    </location>
</feature>
<evidence type="ECO:0000256" key="1">
    <source>
        <dbReference type="ARBA" id="ARBA00004429"/>
    </source>
</evidence>
<feature type="transmembrane region" description="Helical" evidence="7">
    <location>
        <begin position="406"/>
        <end position="428"/>
    </location>
</feature>
<evidence type="ECO:0000256" key="2">
    <source>
        <dbReference type="ARBA" id="ARBA00022475"/>
    </source>
</evidence>
<gene>
    <name evidence="9" type="ORF">AUP43_06055</name>
</gene>
<evidence type="ECO:0000313" key="10">
    <source>
        <dbReference type="Proteomes" id="UP000076400"/>
    </source>
</evidence>
<dbReference type="EMBL" id="LPXN01000079">
    <property type="protein sequence ID" value="KZD11041.1"/>
    <property type="molecule type" value="Genomic_DNA"/>
</dbReference>
<evidence type="ECO:0000256" key="7">
    <source>
        <dbReference type="RuleBase" id="RU369079"/>
    </source>
</evidence>
<evidence type="ECO:0000256" key="3">
    <source>
        <dbReference type="ARBA" id="ARBA00022519"/>
    </source>
</evidence>
<feature type="transmembrane region" description="Helical" evidence="7">
    <location>
        <begin position="6"/>
        <end position="39"/>
    </location>
</feature>
<dbReference type="Pfam" id="PF06808">
    <property type="entry name" value="DctM"/>
    <property type="match status" value="1"/>
</dbReference>
<keyword evidence="4 7" id="KW-0812">Transmembrane</keyword>
<dbReference type="InterPro" id="IPR004681">
    <property type="entry name" value="TRAP_DctM"/>
</dbReference>
<feature type="transmembrane region" description="Helical" evidence="7">
    <location>
        <begin position="229"/>
        <end position="250"/>
    </location>
</feature>